<dbReference type="VEuPathDB" id="TrichDB:TVAG_091640"/>
<keyword evidence="4" id="KW-1185">Reference proteome</keyword>
<dbReference type="VEuPathDB" id="TrichDB:TVAGG3_0160640"/>
<dbReference type="STRING" id="5722.A2FYQ2"/>
<feature type="compositionally biased region" description="Basic and acidic residues" evidence="2">
    <location>
        <begin position="350"/>
        <end position="364"/>
    </location>
</feature>
<feature type="compositionally biased region" description="Polar residues" evidence="2">
    <location>
        <begin position="234"/>
        <end position="250"/>
    </location>
</feature>
<dbReference type="KEGG" id="tva:4747651"/>
<sequence>MDENKRNFQLSNIKNCISFVKRKLNEQKYKDLSQEILEEIDDLFNFINQEDEATSNIEYSFVLTIKQKLLGINSRIITKFYQNEISENDPMYTLEVPIFSLKNNHEMYINAFYIYLRNSYESLNNIMKNTCEVVPRDVTYTIKYLDIIPNDLFSQQTQLPYEETNKIVEENKEETKIIVEEEKEENQKEKVSNGPRNRRPPTRRPRRNNYQGCVDEKTEEEVKQEPPHEEKAKSSYSKENIRAQRSQESATAKMAMEMLSQMKKKKEEAKKKQQQQQEEINKKQEEEEEIKKQEEEEIKKQEEEEIKKQRKEPVFDKKWFPKRAESQTITYSMPDDSELNQDDSQIEINESEKNQEGTEKEFGRITEEQQQQMLMEVDEINKQAEEIVNNMNDIDEQIEYLKRMDQEQKRKEQEAIDKHLSDLSKQEIVDTEQIEVDEISKQLEDIVNNMNDIDEQIEYLKRQEEEQKRKEQLHKIALERKKQPLLKETIQKIVIRKLNEENRKTIDSVNKLRTDIGDLVEMSQYLANVCLEVAKISNEPFDKDKDDFRGFLNSICAKMFT</sequence>
<feature type="compositionally biased region" description="Acidic residues" evidence="2">
    <location>
        <begin position="335"/>
        <end position="345"/>
    </location>
</feature>
<evidence type="ECO:0000256" key="2">
    <source>
        <dbReference type="SAM" id="MobiDB-lite"/>
    </source>
</evidence>
<feature type="region of interest" description="Disordered" evidence="2">
    <location>
        <begin position="180"/>
        <end position="364"/>
    </location>
</feature>
<keyword evidence="1" id="KW-0175">Coiled coil</keyword>
<dbReference type="Proteomes" id="UP000001542">
    <property type="component" value="Unassembled WGS sequence"/>
</dbReference>
<evidence type="ECO:0000313" key="4">
    <source>
        <dbReference type="Proteomes" id="UP000001542"/>
    </source>
</evidence>
<proteinExistence type="predicted"/>
<evidence type="ECO:0000313" key="3">
    <source>
        <dbReference type="EMBL" id="EAX89974.1"/>
    </source>
</evidence>
<dbReference type="InParanoid" id="A2FYQ2"/>
<name>A2FYQ2_TRIV3</name>
<dbReference type="RefSeq" id="XP_001302904.1">
    <property type="nucleotide sequence ID" value="XM_001302903.1"/>
</dbReference>
<evidence type="ECO:0000256" key="1">
    <source>
        <dbReference type="SAM" id="Coils"/>
    </source>
</evidence>
<gene>
    <name evidence="3" type="ORF">TVAG_091640</name>
</gene>
<reference evidence="3" key="2">
    <citation type="journal article" date="2007" name="Science">
        <title>Draft genome sequence of the sexually transmitted pathogen Trichomonas vaginalis.</title>
        <authorList>
            <person name="Carlton J.M."/>
            <person name="Hirt R.P."/>
            <person name="Silva J.C."/>
            <person name="Delcher A.L."/>
            <person name="Schatz M."/>
            <person name="Zhao Q."/>
            <person name="Wortman J.R."/>
            <person name="Bidwell S.L."/>
            <person name="Alsmark U.C.M."/>
            <person name="Besteiro S."/>
            <person name="Sicheritz-Ponten T."/>
            <person name="Noel C.J."/>
            <person name="Dacks J.B."/>
            <person name="Foster P.G."/>
            <person name="Simillion C."/>
            <person name="Van de Peer Y."/>
            <person name="Miranda-Saavedra D."/>
            <person name="Barton G.J."/>
            <person name="Westrop G.D."/>
            <person name="Mueller S."/>
            <person name="Dessi D."/>
            <person name="Fiori P.L."/>
            <person name="Ren Q."/>
            <person name="Paulsen I."/>
            <person name="Zhang H."/>
            <person name="Bastida-Corcuera F.D."/>
            <person name="Simoes-Barbosa A."/>
            <person name="Brown M.T."/>
            <person name="Hayes R.D."/>
            <person name="Mukherjee M."/>
            <person name="Okumura C.Y."/>
            <person name="Schneider R."/>
            <person name="Smith A.J."/>
            <person name="Vanacova S."/>
            <person name="Villalvazo M."/>
            <person name="Haas B.J."/>
            <person name="Pertea M."/>
            <person name="Feldblyum T.V."/>
            <person name="Utterback T.R."/>
            <person name="Shu C.L."/>
            <person name="Osoegawa K."/>
            <person name="de Jong P.J."/>
            <person name="Hrdy I."/>
            <person name="Horvathova L."/>
            <person name="Zubacova Z."/>
            <person name="Dolezal P."/>
            <person name="Malik S.B."/>
            <person name="Logsdon J.M. Jr."/>
            <person name="Henze K."/>
            <person name="Gupta A."/>
            <person name="Wang C.C."/>
            <person name="Dunne R.L."/>
            <person name="Upcroft J.A."/>
            <person name="Upcroft P."/>
            <person name="White O."/>
            <person name="Salzberg S.L."/>
            <person name="Tang P."/>
            <person name="Chiu C.-H."/>
            <person name="Lee Y.-S."/>
            <person name="Embley T.M."/>
            <person name="Coombs G.H."/>
            <person name="Mottram J.C."/>
            <person name="Tachezy J."/>
            <person name="Fraser-Liggett C.M."/>
            <person name="Johnson P.J."/>
        </authorList>
    </citation>
    <scope>NUCLEOTIDE SEQUENCE [LARGE SCALE GENOMIC DNA]</scope>
    <source>
        <strain evidence="3">G3</strain>
    </source>
</reference>
<accession>A2FYQ2</accession>
<dbReference type="AlphaFoldDB" id="A2FYQ2"/>
<feature type="coiled-coil region" evidence="1">
    <location>
        <begin position="377"/>
        <end position="515"/>
    </location>
</feature>
<feature type="compositionally biased region" description="Basic and acidic residues" evidence="2">
    <location>
        <begin position="214"/>
        <end position="233"/>
    </location>
</feature>
<organism evidence="3 4">
    <name type="scientific">Trichomonas vaginalis (strain ATCC PRA-98 / G3)</name>
    <dbReference type="NCBI Taxonomy" id="412133"/>
    <lineage>
        <taxon>Eukaryota</taxon>
        <taxon>Metamonada</taxon>
        <taxon>Parabasalia</taxon>
        <taxon>Trichomonadida</taxon>
        <taxon>Trichomonadidae</taxon>
        <taxon>Trichomonas</taxon>
    </lineage>
</organism>
<feature type="compositionally biased region" description="Basic and acidic residues" evidence="2">
    <location>
        <begin position="180"/>
        <end position="191"/>
    </location>
</feature>
<protein>
    <submittedName>
        <fullName evidence="3">Uncharacterized protein</fullName>
    </submittedName>
</protein>
<feature type="compositionally biased region" description="Basic and acidic residues" evidence="2">
    <location>
        <begin position="279"/>
        <end position="325"/>
    </location>
</feature>
<reference evidence="3" key="1">
    <citation type="submission" date="2006-10" db="EMBL/GenBank/DDBJ databases">
        <authorList>
            <person name="Amadeo P."/>
            <person name="Zhao Q."/>
            <person name="Wortman J."/>
            <person name="Fraser-Liggett C."/>
            <person name="Carlton J."/>
        </authorList>
    </citation>
    <scope>NUCLEOTIDE SEQUENCE</scope>
    <source>
        <strain evidence="3">G3</strain>
    </source>
</reference>
<dbReference type="EMBL" id="DS114149">
    <property type="protein sequence ID" value="EAX89974.1"/>
    <property type="molecule type" value="Genomic_DNA"/>
</dbReference>
<feature type="compositionally biased region" description="Basic residues" evidence="2">
    <location>
        <begin position="196"/>
        <end position="207"/>
    </location>
</feature>